<protein>
    <recommendedName>
        <fullName evidence="6 10">Riboflavin synthase</fullName>
        <ecNumber evidence="5 10">2.5.1.9</ecNumber>
    </recommendedName>
</protein>
<dbReference type="InterPro" id="IPR026017">
    <property type="entry name" value="Lumazine-bd_dom"/>
</dbReference>
<evidence type="ECO:0000313" key="14">
    <source>
        <dbReference type="Proteomes" id="UP000304148"/>
    </source>
</evidence>
<dbReference type="NCBIfam" id="NF006767">
    <property type="entry name" value="PRK09289.1"/>
    <property type="match status" value="1"/>
</dbReference>
<evidence type="ECO:0000256" key="10">
    <source>
        <dbReference type="NCBIfam" id="TIGR00187"/>
    </source>
</evidence>
<dbReference type="Gene3D" id="2.40.30.20">
    <property type="match status" value="2"/>
</dbReference>
<keyword evidence="9" id="KW-0677">Repeat</keyword>
<dbReference type="GO" id="GO:0009231">
    <property type="term" value="P:riboflavin biosynthetic process"/>
    <property type="evidence" value="ECO:0007669"/>
    <property type="project" value="UniProtKB-KW"/>
</dbReference>
<dbReference type="InterPro" id="IPR001783">
    <property type="entry name" value="Lumazine-bd"/>
</dbReference>
<evidence type="ECO:0000256" key="4">
    <source>
        <dbReference type="ARBA" id="ARBA00011233"/>
    </source>
</evidence>
<name>A0A383RC99_PAEAL</name>
<dbReference type="CDD" id="cd00402">
    <property type="entry name" value="Riboflavin_synthase_like"/>
    <property type="match status" value="1"/>
</dbReference>
<evidence type="ECO:0000256" key="1">
    <source>
        <dbReference type="ARBA" id="ARBA00000968"/>
    </source>
</evidence>
<dbReference type="PIRSF" id="PIRSF000498">
    <property type="entry name" value="Riboflavin_syn_A"/>
    <property type="match status" value="1"/>
</dbReference>
<dbReference type="FunFam" id="2.40.30.20:FF:000003">
    <property type="entry name" value="Riboflavin synthase, alpha subunit"/>
    <property type="match status" value="1"/>
</dbReference>
<keyword evidence="7" id="KW-0686">Riboflavin biosynthesis</keyword>
<proteinExistence type="predicted"/>
<comment type="pathway">
    <text evidence="3">Cofactor biosynthesis; riboflavin biosynthesis; riboflavin from 2-hydroxy-3-oxobutyl phosphate and 5-amino-6-(D-ribitylamino)uracil: step 2/2.</text>
</comment>
<dbReference type="EMBL" id="LS992241">
    <property type="protein sequence ID" value="SYX84727.1"/>
    <property type="molecule type" value="Genomic_DNA"/>
</dbReference>
<dbReference type="PANTHER" id="PTHR21098">
    <property type="entry name" value="RIBOFLAVIN SYNTHASE ALPHA CHAIN"/>
    <property type="match status" value="1"/>
</dbReference>
<evidence type="ECO:0000256" key="11">
    <source>
        <dbReference type="PROSITE-ProRule" id="PRU00524"/>
    </source>
</evidence>
<feature type="repeat" description="Lumazine-binding" evidence="11">
    <location>
        <begin position="97"/>
        <end position="194"/>
    </location>
</feature>
<accession>A0A383RC99</accession>
<gene>
    <name evidence="13" type="primary">ribE</name>
    <name evidence="13" type="ORF">PBLR_13149</name>
</gene>
<sequence length="227" mass="24384">MFTGLIEEVGSLQSVLKRGEAMVLHIRASKVLEGMKLGDSIAVNGVCLTSTSYDGTSFMADVMPQTFRHTNLKDLRPGDPVNLERAMAAGGRFGGHIVQGHVDGLATIVGRTRDANAVVIECRASRPEMAKYMIPQGSVTIDGISLTLTRAEHGEFAVSIIPHTLAQTALQRKQPGDTVNIECDVLGKYVDHLLRYGRSGSENETKDSDRSGSGGLNVAFLAEHGFM</sequence>
<dbReference type="InterPro" id="IPR017938">
    <property type="entry name" value="Riboflavin_synthase-like_b-brl"/>
</dbReference>
<evidence type="ECO:0000256" key="3">
    <source>
        <dbReference type="ARBA" id="ARBA00004887"/>
    </source>
</evidence>
<dbReference type="PROSITE" id="PS51177">
    <property type="entry name" value="LUMAZINE_BIND"/>
    <property type="match status" value="2"/>
</dbReference>
<organism evidence="13 14">
    <name type="scientific">Paenibacillus alvei</name>
    <name type="common">Bacillus alvei</name>
    <dbReference type="NCBI Taxonomy" id="44250"/>
    <lineage>
        <taxon>Bacteria</taxon>
        <taxon>Bacillati</taxon>
        <taxon>Bacillota</taxon>
        <taxon>Bacilli</taxon>
        <taxon>Bacillales</taxon>
        <taxon>Paenibacillaceae</taxon>
        <taxon>Paenibacillus</taxon>
    </lineage>
</organism>
<comment type="function">
    <text evidence="2">Catalyzes the dismutation of two molecules of 6,7-dimethyl-8-ribityllumazine, resulting in the formation of riboflavin and 5-amino-6-(D-ribitylamino)uracil.</text>
</comment>
<feature type="repeat" description="Lumazine-binding" evidence="11">
    <location>
        <begin position="1"/>
        <end position="96"/>
    </location>
</feature>
<evidence type="ECO:0000256" key="7">
    <source>
        <dbReference type="ARBA" id="ARBA00022619"/>
    </source>
</evidence>
<dbReference type="Proteomes" id="UP000304148">
    <property type="component" value="Chromosome"/>
</dbReference>
<comment type="subunit">
    <text evidence="4">Homotrimer.</text>
</comment>
<dbReference type="PANTHER" id="PTHR21098:SF12">
    <property type="entry name" value="RIBOFLAVIN SYNTHASE"/>
    <property type="match status" value="1"/>
</dbReference>
<evidence type="ECO:0000313" key="13">
    <source>
        <dbReference type="EMBL" id="SYX84727.1"/>
    </source>
</evidence>
<dbReference type="FunFam" id="2.40.30.20:FF:000004">
    <property type="entry name" value="Riboflavin synthase, alpha subunit"/>
    <property type="match status" value="1"/>
</dbReference>
<dbReference type="AlphaFoldDB" id="A0A383RC99"/>
<feature type="domain" description="Lumazine-binding" evidence="12">
    <location>
        <begin position="97"/>
        <end position="194"/>
    </location>
</feature>
<evidence type="ECO:0000259" key="12">
    <source>
        <dbReference type="PROSITE" id="PS51177"/>
    </source>
</evidence>
<dbReference type="InterPro" id="IPR023366">
    <property type="entry name" value="ATP_synth_asu-like_sf"/>
</dbReference>
<evidence type="ECO:0000256" key="5">
    <source>
        <dbReference type="ARBA" id="ARBA00012827"/>
    </source>
</evidence>
<evidence type="ECO:0000256" key="6">
    <source>
        <dbReference type="ARBA" id="ARBA00013950"/>
    </source>
</evidence>
<evidence type="ECO:0000256" key="9">
    <source>
        <dbReference type="ARBA" id="ARBA00022737"/>
    </source>
</evidence>
<feature type="domain" description="Lumazine-binding" evidence="12">
    <location>
        <begin position="1"/>
        <end position="96"/>
    </location>
</feature>
<keyword evidence="8 13" id="KW-0808">Transferase</keyword>
<dbReference type="Pfam" id="PF00677">
    <property type="entry name" value="Lum_binding"/>
    <property type="match status" value="2"/>
</dbReference>
<dbReference type="EC" id="2.5.1.9" evidence="5 10"/>
<dbReference type="GO" id="GO:0004746">
    <property type="term" value="F:riboflavin synthase activity"/>
    <property type="evidence" value="ECO:0007669"/>
    <property type="project" value="UniProtKB-UniRule"/>
</dbReference>
<evidence type="ECO:0000256" key="2">
    <source>
        <dbReference type="ARBA" id="ARBA00002803"/>
    </source>
</evidence>
<dbReference type="NCBIfam" id="TIGR00187">
    <property type="entry name" value="ribE"/>
    <property type="match status" value="1"/>
</dbReference>
<reference evidence="14" key="1">
    <citation type="submission" date="2018-08" db="EMBL/GenBank/DDBJ databases">
        <authorList>
            <person name="Chevrot R."/>
        </authorList>
    </citation>
    <scope>NUCLEOTIDE SEQUENCE [LARGE SCALE GENOMIC DNA]</scope>
</reference>
<evidence type="ECO:0000256" key="8">
    <source>
        <dbReference type="ARBA" id="ARBA00022679"/>
    </source>
</evidence>
<dbReference type="RefSeq" id="WP_138186570.1">
    <property type="nucleotide sequence ID" value="NZ_LS992241.1"/>
</dbReference>
<comment type="catalytic activity">
    <reaction evidence="1">
        <text>2 6,7-dimethyl-8-(1-D-ribityl)lumazine + H(+) = 5-amino-6-(D-ribitylamino)uracil + riboflavin</text>
        <dbReference type="Rhea" id="RHEA:20772"/>
        <dbReference type="ChEBI" id="CHEBI:15378"/>
        <dbReference type="ChEBI" id="CHEBI:15934"/>
        <dbReference type="ChEBI" id="CHEBI:57986"/>
        <dbReference type="ChEBI" id="CHEBI:58201"/>
        <dbReference type="EC" id="2.5.1.9"/>
    </reaction>
</comment>
<dbReference type="SUPFAM" id="SSF63380">
    <property type="entry name" value="Riboflavin synthase domain-like"/>
    <property type="match status" value="2"/>
</dbReference>